<dbReference type="AlphaFoldDB" id="A0A917K763"/>
<dbReference type="PROSITE" id="PS51755">
    <property type="entry name" value="OMPR_PHOB"/>
    <property type="match status" value="1"/>
</dbReference>
<dbReference type="CDD" id="cd00383">
    <property type="entry name" value="trans_reg_C"/>
    <property type="match status" value="1"/>
</dbReference>
<dbReference type="InterPro" id="IPR039420">
    <property type="entry name" value="WalR-like"/>
</dbReference>
<evidence type="ECO:0000256" key="6">
    <source>
        <dbReference type="PROSITE-ProRule" id="PRU00169"/>
    </source>
</evidence>
<keyword evidence="2" id="KW-0902">Two-component regulatory system</keyword>
<dbReference type="GO" id="GO:0032993">
    <property type="term" value="C:protein-DNA complex"/>
    <property type="evidence" value="ECO:0007669"/>
    <property type="project" value="TreeGrafter"/>
</dbReference>
<evidence type="ECO:0000256" key="7">
    <source>
        <dbReference type="PROSITE-ProRule" id="PRU01091"/>
    </source>
</evidence>
<dbReference type="EMBL" id="BMOY01000007">
    <property type="protein sequence ID" value="GGJ00184.1"/>
    <property type="molecule type" value="Genomic_DNA"/>
</dbReference>
<dbReference type="SUPFAM" id="SSF52172">
    <property type="entry name" value="CheY-like"/>
    <property type="match status" value="1"/>
</dbReference>
<feature type="modified residue" description="4-aspartylphosphate" evidence="6">
    <location>
        <position position="51"/>
    </location>
</feature>
<keyword evidence="11" id="KW-1185">Reference proteome</keyword>
<keyword evidence="5" id="KW-0804">Transcription</keyword>
<protein>
    <submittedName>
        <fullName evidence="10">DNA-binding response regulator</fullName>
    </submittedName>
</protein>
<reference evidence="10" key="1">
    <citation type="journal article" date="2014" name="Int. J. Syst. Evol. Microbiol.">
        <title>Complete genome sequence of Corynebacterium casei LMG S-19264T (=DSM 44701T), isolated from a smear-ripened cheese.</title>
        <authorList>
            <consortium name="US DOE Joint Genome Institute (JGI-PGF)"/>
            <person name="Walter F."/>
            <person name="Albersmeier A."/>
            <person name="Kalinowski J."/>
            <person name="Ruckert C."/>
        </authorList>
    </citation>
    <scope>NUCLEOTIDE SEQUENCE</scope>
    <source>
        <strain evidence="10">JCM 18487</strain>
    </source>
</reference>
<dbReference type="SMART" id="SM00862">
    <property type="entry name" value="Trans_reg_C"/>
    <property type="match status" value="1"/>
</dbReference>
<gene>
    <name evidence="10" type="ORF">GCM10010885_06790</name>
</gene>
<dbReference type="Pfam" id="PF00486">
    <property type="entry name" value="Trans_reg_C"/>
    <property type="match status" value="1"/>
</dbReference>
<evidence type="ECO:0000259" key="9">
    <source>
        <dbReference type="PROSITE" id="PS51755"/>
    </source>
</evidence>
<evidence type="ECO:0000256" key="2">
    <source>
        <dbReference type="ARBA" id="ARBA00023012"/>
    </source>
</evidence>
<dbReference type="GO" id="GO:0000976">
    <property type="term" value="F:transcription cis-regulatory region binding"/>
    <property type="evidence" value="ECO:0007669"/>
    <property type="project" value="TreeGrafter"/>
</dbReference>
<dbReference type="InterPro" id="IPR001789">
    <property type="entry name" value="Sig_transdc_resp-reg_receiver"/>
</dbReference>
<dbReference type="InterPro" id="IPR016032">
    <property type="entry name" value="Sig_transdc_resp-reg_C-effctor"/>
</dbReference>
<evidence type="ECO:0000256" key="3">
    <source>
        <dbReference type="ARBA" id="ARBA00023015"/>
    </source>
</evidence>
<evidence type="ECO:0000256" key="1">
    <source>
        <dbReference type="ARBA" id="ARBA00022553"/>
    </source>
</evidence>
<feature type="domain" description="OmpR/PhoB-type" evidence="9">
    <location>
        <begin position="125"/>
        <end position="232"/>
    </location>
</feature>
<feature type="DNA-binding region" description="OmpR/PhoB-type" evidence="7">
    <location>
        <begin position="125"/>
        <end position="232"/>
    </location>
</feature>
<dbReference type="Gene3D" id="3.40.50.2300">
    <property type="match status" value="1"/>
</dbReference>
<dbReference type="InterPro" id="IPR011006">
    <property type="entry name" value="CheY-like_superfamily"/>
</dbReference>
<evidence type="ECO:0000313" key="11">
    <source>
        <dbReference type="Proteomes" id="UP000637695"/>
    </source>
</evidence>
<reference evidence="10" key="2">
    <citation type="submission" date="2020-09" db="EMBL/GenBank/DDBJ databases">
        <authorList>
            <person name="Sun Q."/>
            <person name="Ohkuma M."/>
        </authorList>
    </citation>
    <scope>NUCLEOTIDE SEQUENCE</scope>
    <source>
        <strain evidence="10">JCM 18487</strain>
    </source>
</reference>
<dbReference type="Gene3D" id="1.10.10.10">
    <property type="entry name" value="Winged helix-like DNA-binding domain superfamily/Winged helix DNA-binding domain"/>
    <property type="match status" value="1"/>
</dbReference>
<dbReference type="PANTHER" id="PTHR48111:SF22">
    <property type="entry name" value="REGULATOR OF RPOS"/>
    <property type="match status" value="1"/>
</dbReference>
<dbReference type="SUPFAM" id="SSF46894">
    <property type="entry name" value="C-terminal effector domain of the bipartite response regulators"/>
    <property type="match status" value="1"/>
</dbReference>
<feature type="domain" description="Response regulatory" evidence="8">
    <location>
        <begin position="2"/>
        <end position="116"/>
    </location>
</feature>
<evidence type="ECO:0000313" key="10">
    <source>
        <dbReference type="EMBL" id="GGJ00184.1"/>
    </source>
</evidence>
<dbReference type="Gene3D" id="6.10.250.690">
    <property type="match status" value="1"/>
</dbReference>
<keyword evidence="4 7" id="KW-0238">DNA-binding</keyword>
<accession>A0A917K763</accession>
<dbReference type="PROSITE" id="PS50110">
    <property type="entry name" value="RESPONSE_REGULATORY"/>
    <property type="match status" value="1"/>
</dbReference>
<comment type="caution">
    <text evidence="10">The sequence shown here is derived from an EMBL/GenBank/DDBJ whole genome shotgun (WGS) entry which is preliminary data.</text>
</comment>
<dbReference type="InterPro" id="IPR001867">
    <property type="entry name" value="OmpR/PhoB-type_DNA-bd"/>
</dbReference>
<keyword evidence="3" id="KW-0805">Transcription regulation</keyword>
<sequence length="233" mass="25795">MRILLMDDEAAFARALQQSLREHHYEVDVAHDGETGLDMARTGTYDLLIVDVMMPKLSGYDVVRTLRQEKDSTAILLLTAKDGVESRVEGLDAGADDYLVKPFALPELLARVRALTRRSGAFMGAQSLQCGALCLDLVTRSITLFGEPLHLSGKEFQLMELFMRNPGRVLPKVLILERVWGYDTAADVNVVEIYVHMLRRKLAAHAQKLGRTAADGLPVIETVRGVGYMLKGA</sequence>
<evidence type="ECO:0000259" key="8">
    <source>
        <dbReference type="PROSITE" id="PS50110"/>
    </source>
</evidence>
<organism evidence="10 11">
    <name type="scientific">Alicyclobacillus cellulosilyticus</name>
    <dbReference type="NCBI Taxonomy" id="1003997"/>
    <lineage>
        <taxon>Bacteria</taxon>
        <taxon>Bacillati</taxon>
        <taxon>Bacillota</taxon>
        <taxon>Bacilli</taxon>
        <taxon>Bacillales</taxon>
        <taxon>Alicyclobacillaceae</taxon>
        <taxon>Alicyclobacillus</taxon>
    </lineage>
</organism>
<dbReference type="RefSeq" id="WP_229776334.1">
    <property type="nucleotide sequence ID" value="NZ_BMOY01000007.1"/>
</dbReference>
<dbReference type="SMART" id="SM00448">
    <property type="entry name" value="REC"/>
    <property type="match status" value="1"/>
</dbReference>
<evidence type="ECO:0000256" key="5">
    <source>
        <dbReference type="ARBA" id="ARBA00023163"/>
    </source>
</evidence>
<keyword evidence="1 6" id="KW-0597">Phosphoprotein</keyword>
<dbReference type="GO" id="GO:0006355">
    <property type="term" value="P:regulation of DNA-templated transcription"/>
    <property type="evidence" value="ECO:0007669"/>
    <property type="project" value="InterPro"/>
</dbReference>
<evidence type="ECO:0000256" key="4">
    <source>
        <dbReference type="ARBA" id="ARBA00023125"/>
    </source>
</evidence>
<dbReference type="Pfam" id="PF00072">
    <property type="entry name" value="Response_reg"/>
    <property type="match status" value="1"/>
</dbReference>
<proteinExistence type="predicted"/>
<dbReference type="InterPro" id="IPR036388">
    <property type="entry name" value="WH-like_DNA-bd_sf"/>
</dbReference>
<dbReference type="FunFam" id="3.40.50.2300:FF:000001">
    <property type="entry name" value="DNA-binding response regulator PhoB"/>
    <property type="match status" value="1"/>
</dbReference>
<dbReference type="Proteomes" id="UP000637695">
    <property type="component" value="Unassembled WGS sequence"/>
</dbReference>
<dbReference type="GO" id="GO:0005829">
    <property type="term" value="C:cytosol"/>
    <property type="evidence" value="ECO:0007669"/>
    <property type="project" value="TreeGrafter"/>
</dbReference>
<dbReference type="GO" id="GO:0000156">
    <property type="term" value="F:phosphorelay response regulator activity"/>
    <property type="evidence" value="ECO:0007669"/>
    <property type="project" value="TreeGrafter"/>
</dbReference>
<dbReference type="PANTHER" id="PTHR48111">
    <property type="entry name" value="REGULATOR OF RPOS"/>
    <property type="match status" value="1"/>
</dbReference>
<name>A0A917K763_9BACL</name>